<dbReference type="AlphaFoldDB" id="S5RU04"/>
<evidence type="ECO:0000313" key="2">
    <source>
        <dbReference type="EMBL" id="AGS09323.1"/>
    </source>
</evidence>
<reference evidence="2" key="1">
    <citation type="journal article" date="2013" name="Mol. Biol. Evol.">
        <title>Extensive trans-specific polymorphism at the mating type locus of the root decay fungus heterobasidion.</title>
        <authorList>
            <person name="van Diepen L.T."/>
            <person name="Olson A."/>
            <person name="Ihrmark K."/>
            <person name="Stenlid J."/>
            <person name="James T.Y."/>
        </authorList>
    </citation>
    <scope>NUCLEOTIDE SEQUENCE</scope>
    <source>
        <strain evidence="2">Fas_10</strain>
    </source>
</reference>
<feature type="region of interest" description="Disordered" evidence="1">
    <location>
        <begin position="356"/>
        <end position="497"/>
    </location>
</feature>
<evidence type="ECO:0000256" key="1">
    <source>
        <dbReference type="SAM" id="MobiDB-lite"/>
    </source>
</evidence>
<accession>S5RU04</accession>
<dbReference type="EMBL" id="KF280376">
    <property type="protein sequence ID" value="AGS09323.1"/>
    <property type="molecule type" value="Genomic_DNA"/>
</dbReference>
<name>S5RU04_9AGAM</name>
<feature type="compositionally biased region" description="Polar residues" evidence="1">
    <location>
        <begin position="359"/>
        <end position="378"/>
    </location>
</feature>
<feature type="compositionally biased region" description="Low complexity" evidence="1">
    <location>
        <begin position="463"/>
        <end position="487"/>
    </location>
</feature>
<reference evidence="2" key="2">
    <citation type="submission" date="2013-06" db="EMBL/GenBank/DDBJ databases">
        <authorList>
            <person name="van Diepen L.T.A."/>
            <person name="Olson A."/>
            <person name="Ihrmark K."/>
            <person name="Stenlid J."/>
            <person name="James T.Y."/>
        </authorList>
    </citation>
    <scope>NUCLEOTIDE SEQUENCE</scope>
    <source>
        <strain evidence="2">Fas_10</strain>
    </source>
</reference>
<protein>
    <submittedName>
        <fullName evidence="2">B2 mating type protein</fullName>
    </submittedName>
</protein>
<sequence length="560" mass="60403">MPSSNAWKRISSDCNRIRRILDTSRASHTSQVSTGTPCTSSQSFAIQTPFPQPQPIASDLIALGVNYSTAHQLSIAFVGAANSLKQEYETHSNRVAANLINGLAFTIPSHHIRSVYISHFSGTIDAWASKQLYSTRLWLMKISLNAKSPSTTMRPLKHNRAPSDVSKSEDFNRSSPFEVPSHNVQSERNGSELKQEAGIAHYNQKPDGIDLTPLFQTQCLSSEGDDPLHQNLSTRAFPKAYPCPPPVTEDSCLKILSHGFQRVMCKPFPKSVSVGTLVESFARFSTSENLGTVTGDDAWRLLPSPPVSFSPAVSSPSSPHLSLSCSTRSQNLLPCHRREIVKMPKRALTFVNPQVPDQMASTSTPMLSPCASQASLSKAPSLDKRPERPTLSIAISPIQSPSPALRRRKVAPLPTKRIPTISKPALPPALPTTSPEPLSMANVSLLSRHPPTPGRSRSIISRTPSLVSLASSDSGSTSPSLDGLDTPPSTPPPFITKFSSSISSSSLSSRSFLSPGSVFQFSSNKKPKAESVSPSEPVSAFSFSTGIKSEETSFSFAFGR</sequence>
<organism evidence="2">
    <name type="scientific">Heterobasidion parviporum</name>
    <dbReference type="NCBI Taxonomy" id="207832"/>
    <lineage>
        <taxon>Eukaryota</taxon>
        <taxon>Fungi</taxon>
        <taxon>Dikarya</taxon>
        <taxon>Basidiomycota</taxon>
        <taxon>Agaricomycotina</taxon>
        <taxon>Agaricomycetes</taxon>
        <taxon>Russulales</taxon>
        <taxon>Bondarzewiaceae</taxon>
        <taxon>Heterobasidion</taxon>
        <taxon>Heterobasidion annosum species complex</taxon>
    </lineage>
</organism>
<feature type="region of interest" description="Disordered" evidence="1">
    <location>
        <begin position="151"/>
        <end position="189"/>
    </location>
</feature>
<proteinExistence type="predicted"/>
<feature type="compositionally biased region" description="Low complexity" evidence="1">
    <location>
        <begin position="392"/>
        <end position="404"/>
    </location>
</feature>
<feature type="region of interest" description="Disordered" evidence="1">
    <location>
        <begin position="521"/>
        <end position="540"/>
    </location>
</feature>